<dbReference type="EC" id="5.1.1.1" evidence="7"/>
<reference evidence="7" key="1">
    <citation type="journal article" date="2020" name="J. ISSAAS">
        <title>Lactobacilli and other gastrointestinal microbiota of Peromyscus leucopus, reservoir host for agents of Lyme disease and other zoonoses in North America.</title>
        <authorList>
            <person name="Milovic A."/>
            <person name="Bassam K."/>
            <person name="Shao H."/>
            <person name="Chatzistamou I."/>
            <person name="Tufts D.M."/>
            <person name="Diuk-Wasser M."/>
            <person name="Barbour A.G."/>
        </authorList>
    </citation>
    <scope>NUCLEOTIDE SEQUENCE</scope>
    <source>
        <strain evidence="7">LL4</strain>
    </source>
</reference>
<dbReference type="InterPro" id="IPR000821">
    <property type="entry name" value="Ala_racemase"/>
</dbReference>
<dbReference type="AlphaFoldDB" id="A0A650ELE6"/>
<dbReference type="InterPro" id="IPR029066">
    <property type="entry name" value="PLP-binding_barrel"/>
</dbReference>
<sequence>MSEIILNSQAYKHNLDIISAHIGSRDKIAVVLKDNAYGHGLAQMSDLSQQYGIKNAFVKNYAEAISVKDKFTSITALYGRAQGVIPPNVAMVINRKEDITCLPPHTNVELKVNAGMNRNGIESDEIETFIRLILEQKLNLIGVFSHNGYGDDLDDEFHNTQKHFEQIKASTKDLSQKYGFPLPRFHSLNSSAAIRTAMNGTIDDDLVRMGIAIYGYLDTQFQNPLSSKLQKVASLWADKISQRTLKKGARIGYSGCSVLESDAIVSTYDIGYGDGLLRIDKGLQILTQKGYPILPRSSMDCFSCLCDEERICVFDDVSQLAKAFNTISYEILVRLSPFIKRTII</sequence>
<accession>A0A650ELE6</accession>
<keyword evidence="3 7" id="KW-0413">Isomerase</keyword>
<dbReference type="GO" id="GO:0006522">
    <property type="term" value="P:alanine metabolic process"/>
    <property type="evidence" value="ECO:0007669"/>
    <property type="project" value="InterPro"/>
</dbReference>
<dbReference type="Gene3D" id="2.40.37.10">
    <property type="entry name" value="Lyase, Ornithine Decarboxylase, Chain A, domain 1"/>
    <property type="match status" value="1"/>
</dbReference>
<evidence type="ECO:0000256" key="3">
    <source>
        <dbReference type="ARBA" id="ARBA00023235"/>
    </source>
</evidence>
<organism evidence="7">
    <name type="scientific">uncultured Helicobacter sp</name>
    <dbReference type="NCBI Taxonomy" id="175537"/>
    <lineage>
        <taxon>Bacteria</taxon>
        <taxon>Pseudomonadati</taxon>
        <taxon>Campylobacterota</taxon>
        <taxon>Epsilonproteobacteria</taxon>
        <taxon>Campylobacterales</taxon>
        <taxon>Helicobacteraceae</taxon>
        <taxon>Helicobacter</taxon>
        <taxon>environmental samples</taxon>
    </lineage>
</organism>
<dbReference type="PROSITE" id="PS00395">
    <property type="entry name" value="ALANINE_RACEMASE"/>
    <property type="match status" value="1"/>
</dbReference>
<dbReference type="PANTHER" id="PTHR30511:SF0">
    <property type="entry name" value="ALANINE RACEMASE, CATABOLIC-RELATED"/>
    <property type="match status" value="1"/>
</dbReference>
<feature type="modified residue" description="N6-(pyridoxal phosphate)lysine" evidence="4">
    <location>
        <position position="33"/>
    </location>
</feature>
<name>A0A650ELE6_9HELI</name>
<dbReference type="PANTHER" id="PTHR30511">
    <property type="entry name" value="ALANINE RACEMASE"/>
    <property type="match status" value="1"/>
</dbReference>
<evidence type="ECO:0000313" key="7">
    <source>
        <dbReference type="EMBL" id="QGT50091.1"/>
    </source>
</evidence>
<gene>
    <name evidence="7" type="primary">alr</name>
    <name evidence="7" type="ORF">Helico4rc_2110</name>
</gene>
<evidence type="ECO:0000256" key="5">
    <source>
        <dbReference type="PIRSR" id="PIRSR600821-52"/>
    </source>
</evidence>
<dbReference type="GO" id="GO:0008784">
    <property type="term" value="F:alanine racemase activity"/>
    <property type="evidence" value="ECO:0007669"/>
    <property type="project" value="UniProtKB-EC"/>
</dbReference>
<protein>
    <submittedName>
        <fullName evidence="7">Alanine racemase</fullName>
        <ecNumber evidence="7">5.1.1.1</ecNumber>
    </submittedName>
</protein>
<dbReference type="InterPro" id="IPR001608">
    <property type="entry name" value="Ala_racemase_N"/>
</dbReference>
<dbReference type="InterPro" id="IPR009006">
    <property type="entry name" value="Ala_racemase/Decarboxylase_C"/>
</dbReference>
<keyword evidence="2 4" id="KW-0663">Pyridoxal phosphate</keyword>
<dbReference type="Pfam" id="PF01168">
    <property type="entry name" value="Ala_racemase_N"/>
    <property type="match status" value="1"/>
</dbReference>
<comment type="cofactor">
    <cofactor evidence="1 4">
        <name>pyridoxal 5'-phosphate</name>
        <dbReference type="ChEBI" id="CHEBI:597326"/>
    </cofactor>
</comment>
<dbReference type="NCBIfam" id="NF000791">
    <property type="entry name" value="PRK00053.2-2"/>
    <property type="match status" value="1"/>
</dbReference>
<dbReference type="EMBL" id="MN577567">
    <property type="protein sequence ID" value="QGT50091.1"/>
    <property type="molecule type" value="Genomic_DNA"/>
</dbReference>
<feature type="binding site" evidence="5">
    <location>
        <position position="299"/>
    </location>
    <ligand>
        <name>substrate</name>
    </ligand>
</feature>
<dbReference type="Pfam" id="PF00842">
    <property type="entry name" value="Ala_racemase_C"/>
    <property type="match status" value="1"/>
</dbReference>
<dbReference type="SUPFAM" id="SSF50621">
    <property type="entry name" value="Alanine racemase C-terminal domain-like"/>
    <property type="match status" value="1"/>
</dbReference>
<dbReference type="SMART" id="SM01005">
    <property type="entry name" value="Ala_racemase_C"/>
    <property type="match status" value="1"/>
</dbReference>
<feature type="binding site" evidence="5">
    <location>
        <position position="118"/>
    </location>
    <ligand>
        <name>substrate</name>
    </ligand>
</feature>
<dbReference type="GO" id="GO:0030170">
    <property type="term" value="F:pyridoxal phosphate binding"/>
    <property type="evidence" value="ECO:0007669"/>
    <property type="project" value="TreeGrafter"/>
</dbReference>
<evidence type="ECO:0000256" key="2">
    <source>
        <dbReference type="ARBA" id="ARBA00022898"/>
    </source>
</evidence>
<dbReference type="InterPro" id="IPR020622">
    <property type="entry name" value="Ala_racemase_pyridoxalP-BS"/>
</dbReference>
<feature type="domain" description="Alanine racemase C-terminal" evidence="6">
    <location>
        <begin position="232"/>
        <end position="344"/>
    </location>
</feature>
<dbReference type="Gene3D" id="3.20.20.10">
    <property type="entry name" value="Alanine racemase"/>
    <property type="match status" value="1"/>
</dbReference>
<evidence type="ECO:0000259" key="6">
    <source>
        <dbReference type="SMART" id="SM01005"/>
    </source>
</evidence>
<evidence type="ECO:0000256" key="4">
    <source>
        <dbReference type="PIRSR" id="PIRSR600821-50"/>
    </source>
</evidence>
<dbReference type="InterPro" id="IPR011079">
    <property type="entry name" value="Ala_racemase_C"/>
</dbReference>
<evidence type="ECO:0000256" key="1">
    <source>
        <dbReference type="ARBA" id="ARBA00001933"/>
    </source>
</evidence>
<dbReference type="SUPFAM" id="SSF51419">
    <property type="entry name" value="PLP-binding barrel"/>
    <property type="match status" value="1"/>
</dbReference>
<proteinExistence type="predicted"/>
<dbReference type="GO" id="GO:0005829">
    <property type="term" value="C:cytosol"/>
    <property type="evidence" value="ECO:0007669"/>
    <property type="project" value="TreeGrafter"/>
</dbReference>
<dbReference type="PRINTS" id="PR00992">
    <property type="entry name" value="ALARACEMASE"/>
</dbReference>